<keyword evidence="3" id="KW-1185">Reference proteome</keyword>
<evidence type="ECO:0000313" key="3">
    <source>
        <dbReference type="Proteomes" id="UP000078542"/>
    </source>
</evidence>
<gene>
    <name evidence="2" type="ORF">ALC62_01638</name>
</gene>
<dbReference type="AlphaFoldDB" id="A0A195D3K2"/>
<proteinExistence type="predicted"/>
<name>A0A195D3K2_9HYME</name>
<protein>
    <submittedName>
        <fullName evidence="2">Uncharacterized protein</fullName>
    </submittedName>
</protein>
<evidence type="ECO:0000313" key="2">
    <source>
        <dbReference type="EMBL" id="KYN07436.1"/>
    </source>
</evidence>
<feature type="region of interest" description="Disordered" evidence="1">
    <location>
        <begin position="30"/>
        <end position="51"/>
    </location>
</feature>
<dbReference type="EMBL" id="KQ976885">
    <property type="protein sequence ID" value="KYN07436.1"/>
    <property type="molecule type" value="Genomic_DNA"/>
</dbReference>
<reference evidence="2 3" key="1">
    <citation type="submission" date="2016-03" db="EMBL/GenBank/DDBJ databases">
        <title>Cyphomyrmex costatus WGS genome.</title>
        <authorList>
            <person name="Nygaard S."/>
            <person name="Hu H."/>
            <person name="Boomsma J."/>
            <person name="Zhang G."/>
        </authorList>
    </citation>
    <scope>NUCLEOTIDE SEQUENCE [LARGE SCALE GENOMIC DNA]</scope>
    <source>
        <strain evidence="2">MS0001</strain>
        <tissue evidence="2">Whole body</tissue>
    </source>
</reference>
<dbReference type="Proteomes" id="UP000078542">
    <property type="component" value="Unassembled WGS sequence"/>
</dbReference>
<sequence>MTITTTTAAAAVFDGGSLALSFDLLPTYPRLAPTPGTSRPACLDPPPAQLY</sequence>
<organism evidence="2 3">
    <name type="scientific">Cyphomyrmex costatus</name>
    <dbReference type="NCBI Taxonomy" id="456900"/>
    <lineage>
        <taxon>Eukaryota</taxon>
        <taxon>Metazoa</taxon>
        <taxon>Ecdysozoa</taxon>
        <taxon>Arthropoda</taxon>
        <taxon>Hexapoda</taxon>
        <taxon>Insecta</taxon>
        <taxon>Pterygota</taxon>
        <taxon>Neoptera</taxon>
        <taxon>Endopterygota</taxon>
        <taxon>Hymenoptera</taxon>
        <taxon>Apocrita</taxon>
        <taxon>Aculeata</taxon>
        <taxon>Formicoidea</taxon>
        <taxon>Formicidae</taxon>
        <taxon>Myrmicinae</taxon>
        <taxon>Cyphomyrmex</taxon>
    </lineage>
</organism>
<evidence type="ECO:0000256" key="1">
    <source>
        <dbReference type="SAM" id="MobiDB-lite"/>
    </source>
</evidence>
<accession>A0A195D3K2</accession>